<protein>
    <recommendedName>
        <fullName evidence="5">Flp pilus-assembly TadG-like N-terminal domain-containing protein</fullName>
    </recommendedName>
</protein>
<feature type="compositionally biased region" description="Acidic residues" evidence="1">
    <location>
        <begin position="95"/>
        <end position="126"/>
    </location>
</feature>
<dbReference type="Proteomes" id="UP001595923">
    <property type="component" value="Unassembled WGS sequence"/>
</dbReference>
<accession>A0ABV9E369</accession>
<feature type="region of interest" description="Disordered" evidence="1">
    <location>
        <begin position="254"/>
        <end position="304"/>
    </location>
</feature>
<keyword evidence="2" id="KW-0472">Membrane</keyword>
<evidence type="ECO:0008006" key="5">
    <source>
        <dbReference type="Google" id="ProtNLM"/>
    </source>
</evidence>
<organism evidence="3 4">
    <name type="scientific">Nocardiopsis mangrovi</name>
    <dbReference type="NCBI Taxonomy" id="1179818"/>
    <lineage>
        <taxon>Bacteria</taxon>
        <taxon>Bacillati</taxon>
        <taxon>Actinomycetota</taxon>
        <taxon>Actinomycetes</taxon>
        <taxon>Streptosporangiales</taxon>
        <taxon>Nocardiopsidaceae</taxon>
        <taxon>Nocardiopsis</taxon>
    </lineage>
</organism>
<comment type="caution">
    <text evidence="3">The sequence shown here is derived from an EMBL/GenBank/DDBJ whole genome shotgun (WGS) entry which is preliminary data.</text>
</comment>
<keyword evidence="2" id="KW-0812">Transmembrane</keyword>
<sequence>MLRRIHDPERGAGFTEYGAVILLVAAITAAVIAGGTSGRVQEFIASAVDSVGDGTAGGGDGEGTGDGDGGDPGERVVPASEEGDGGGTEGGPPAEEPEGDEGDGDDEAAGGDEGDGGGTEGDDGDDGGGGFWGSVGDTFSDIGSGIANAGTDAWDGAVDGWNGLVDNAERLWDDPGQWASDTWGSFTDGLSGTWDQVTSDPVGWVGDVLFSETVQENWANGNYWEAGSQAVVENAVAFIPFVGWVKKGERIADIADGNGDDRGGDDGDGDGDRNEQDENETDAPDRTTENENSDPDDFADACPVGSNFVRGAEIRPAFEGAGTAGGLEPASDGETRESSCPEWLRELRDAGNQFNSDREPYYTARGGANEVHVGERTAGNQYQRVDSYIPGEEIVSRKYTQLSEVQEGTAIGYLRELSNHYGPGTEIADTPSNRRDLGDDAVGEGLEGQMYLEVPAQTNAVPDSVLREAERLNIIIRDENGRVWDPPEPEDGD</sequence>
<name>A0ABV9E369_9ACTN</name>
<evidence type="ECO:0000256" key="2">
    <source>
        <dbReference type="SAM" id="Phobius"/>
    </source>
</evidence>
<reference evidence="4" key="1">
    <citation type="journal article" date="2019" name="Int. J. Syst. Evol. Microbiol.">
        <title>The Global Catalogue of Microorganisms (GCM) 10K type strain sequencing project: providing services to taxonomists for standard genome sequencing and annotation.</title>
        <authorList>
            <consortium name="The Broad Institute Genomics Platform"/>
            <consortium name="The Broad Institute Genome Sequencing Center for Infectious Disease"/>
            <person name="Wu L."/>
            <person name="Ma J."/>
        </authorList>
    </citation>
    <scope>NUCLEOTIDE SEQUENCE [LARGE SCALE GENOMIC DNA]</scope>
    <source>
        <strain evidence="4">XZYJ18</strain>
    </source>
</reference>
<feature type="region of interest" description="Disordered" evidence="1">
    <location>
        <begin position="51"/>
        <end position="136"/>
    </location>
</feature>
<proteinExistence type="predicted"/>
<gene>
    <name evidence="3" type="ORF">ACFO4E_22685</name>
</gene>
<evidence type="ECO:0000313" key="4">
    <source>
        <dbReference type="Proteomes" id="UP001595923"/>
    </source>
</evidence>
<dbReference type="EMBL" id="JBHSFQ010000027">
    <property type="protein sequence ID" value="MFC4564675.1"/>
    <property type="molecule type" value="Genomic_DNA"/>
</dbReference>
<evidence type="ECO:0000313" key="3">
    <source>
        <dbReference type="EMBL" id="MFC4564675.1"/>
    </source>
</evidence>
<feature type="transmembrane region" description="Helical" evidence="2">
    <location>
        <begin position="12"/>
        <end position="33"/>
    </location>
</feature>
<feature type="compositionally biased region" description="Basic and acidic residues" evidence="1">
    <location>
        <begin position="254"/>
        <end position="276"/>
    </location>
</feature>
<evidence type="ECO:0000256" key="1">
    <source>
        <dbReference type="SAM" id="MobiDB-lite"/>
    </source>
</evidence>
<keyword evidence="4" id="KW-1185">Reference proteome</keyword>
<dbReference type="RefSeq" id="WP_378578006.1">
    <property type="nucleotide sequence ID" value="NZ_JBHSFQ010000027.1"/>
</dbReference>
<feature type="region of interest" description="Disordered" evidence="1">
    <location>
        <begin position="317"/>
        <end position="338"/>
    </location>
</feature>
<keyword evidence="2" id="KW-1133">Transmembrane helix</keyword>